<dbReference type="Proteomes" id="UP001053296">
    <property type="component" value="Chromosome"/>
</dbReference>
<protein>
    <submittedName>
        <fullName evidence="1">Uncharacterized protein</fullName>
    </submittedName>
</protein>
<evidence type="ECO:0000313" key="1">
    <source>
        <dbReference type="EMBL" id="BCS89260.1"/>
    </source>
</evidence>
<organism evidence="1 2">
    <name type="scientific">Pseudodesulfovibrio sediminis</name>
    <dbReference type="NCBI Taxonomy" id="2810563"/>
    <lineage>
        <taxon>Bacteria</taxon>
        <taxon>Pseudomonadati</taxon>
        <taxon>Thermodesulfobacteriota</taxon>
        <taxon>Desulfovibrionia</taxon>
        <taxon>Desulfovibrionales</taxon>
        <taxon>Desulfovibrionaceae</taxon>
    </lineage>
</organism>
<gene>
    <name evidence="1" type="ORF">PSDVSF_25020</name>
</gene>
<accession>A0ABM7P7D5</accession>
<keyword evidence="2" id="KW-1185">Reference proteome</keyword>
<evidence type="ECO:0000313" key="2">
    <source>
        <dbReference type="Proteomes" id="UP001053296"/>
    </source>
</evidence>
<dbReference type="EMBL" id="AP024485">
    <property type="protein sequence ID" value="BCS89260.1"/>
    <property type="molecule type" value="Genomic_DNA"/>
</dbReference>
<name>A0ABM7P7D5_9BACT</name>
<sequence>MESGIECAIKGGLVIGQNMHDLGVLLLPIFFTVRIIAERGHTGHEEGGQERYEVDKAFEHGDWLYGIATTLMAASRQS</sequence>
<reference evidence="1" key="1">
    <citation type="journal article" date="2022" name="Arch. Microbiol.">
        <title>Pseudodesulfovibrio sediminis sp. nov., a mesophilic and neutrophilic sulfate-reducing bacterium isolated from sediment of a brackish lake.</title>
        <authorList>
            <person name="Takahashi A."/>
            <person name="Kojima H."/>
            <person name="Watanabe M."/>
            <person name="Fukui M."/>
        </authorList>
    </citation>
    <scope>NUCLEOTIDE SEQUENCE</scope>
    <source>
        <strain evidence="1">SF6</strain>
    </source>
</reference>
<proteinExistence type="predicted"/>